<accession>A0A8H5CH56</accession>
<reference evidence="1 2" key="1">
    <citation type="journal article" date="2020" name="ISME J.">
        <title>Uncovering the hidden diversity of litter-decomposition mechanisms in mushroom-forming fungi.</title>
        <authorList>
            <person name="Floudas D."/>
            <person name="Bentzer J."/>
            <person name="Ahren D."/>
            <person name="Johansson T."/>
            <person name="Persson P."/>
            <person name="Tunlid A."/>
        </authorList>
    </citation>
    <scope>NUCLEOTIDE SEQUENCE [LARGE SCALE GENOMIC DNA]</scope>
    <source>
        <strain evidence="1 2">CBS 175.51</strain>
    </source>
</reference>
<evidence type="ECO:0000313" key="1">
    <source>
        <dbReference type="EMBL" id="KAF5341655.1"/>
    </source>
</evidence>
<keyword evidence="2" id="KW-1185">Reference proteome</keyword>
<dbReference type="EMBL" id="JAACJK010000001">
    <property type="protein sequence ID" value="KAF5341655.1"/>
    <property type="molecule type" value="Genomic_DNA"/>
</dbReference>
<evidence type="ECO:0000313" key="2">
    <source>
        <dbReference type="Proteomes" id="UP000541558"/>
    </source>
</evidence>
<organism evidence="1 2">
    <name type="scientific">Ephemerocybe angulata</name>
    <dbReference type="NCBI Taxonomy" id="980116"/>
    <lineage>
        <taxon>Eukaryota</taxon>
        <taxon>Fungi</taxon>
        <taxon>Dikarya</taxon>
        <taxon>Basidiomycota</taxon>
        <taxon>Agaricomycotina</taxon>
        <taxon>Agaricomycetes</taxon>
        <taxon>Agaricomycetidae</taxon>
        <taxon>Agaricales</taxon>
        <taxon>Agaricineae</taxon>
        <taxon>Psathyrellaceae</taxon>
        <taxon>Ephemerocybe</taxon>
    </lineage>
</organism>
<comment type="caution">
    <text evidence="1">The sequence shown here is derived from an EMBL/GenBank/DDBJ whole genome shotgun (WGS) entry which is preliminary data.</text>
</comment>
<proteinExistence type="predicted"/>
<dbReference type="Proteomes" id="UP000541558">
    <property type="component" value="Unassembled WGS sequence"/>
</dbReference>
<name>A0A8H5CH56_9AGAR</name>
<dbReference type="AlphaFoldDB" id="A0A8H5CH56"/>
<sequence>MLRRARLTTRLYRQYSTSATADPYANFRKLRAFPFAFGESTAKAYMGLYASAICDKDLLGSAVARFLGPFLGENWGIQPTRIVPLYFPAWIADAELKADVSYKDSPKTVDIQLQNVYLPGSDYQVLSSVPLVDIEGELIPSQREPKPWSTDMMRQYDQDISCLPFTLHPIAGFRALKDMETEVYPELKCRLDAVRESFVVHRPVLIPVYLAQYDVEETEGEKRSCTVFIDASSRSGGTYAFRSPDSLYNEYDTGVDDLAKTMDFLSPDNPHMFSFTAKRQKFVGQGTVSLSPPRDIYKALTNWISMTIRNPEVIEEVAKCSQDQLGEMDSDPRIRVYDTLDRAETGVWMELGAEKMMVRRIIERIDEQVQEMDEDVPAHMEIPIKHLQGQEQALEEKRAELEPSWWKDYLAQKLKKQDTQSP</sequence>
<protein>
    <submittedName>
        <fullName evidence="1">Uncharacterized protein</fullName>
    </submittedName>
</protein>
<gene>
    <name evidence="1" type="ORF">D9611_001874</name>
</gene>
<dbReference type="OrthoDB" id="2349883at2759"/>